<dbReference type="EMBL" id="AZMM01011440">
    <property type="protein sequence ID" value="ETJ34132.1"/>
    <property type="molecule type" value="Genomic_DNA"/>
</dbReference>
<sequence>AVQRLHFNFQQVMYGQTIFQAVDAAGIFCHVAANGTGDL</sequence>
<feature type="non-terminal residue" evidence="1">
    <location>
        <position position="1"/>
    </location>
</feature>
<organism evidence="1">
    <name type="scientific">human gut metagenome</name>
    <dbReference type="NCBI Taxonomy" id="408170"/>
    <lineage>
        <taxon>unclassified sequences</taxon>
        <taxon>metagenomes</taxon>
        <taxon>organismal metagenomes</taxon>
    </lineage>
</organism>
<name>W1XV82_9ZZZZ</name>
<protein>
    <submittedName>
        <fullName evidence="1">Uncharacterized protein</fullName>
    </submittedName>
</protein>
<comment type="caution">
    <text evidence="1">The sequence shown here is derived from an EMBL/GenBank/DDBJ whole genome shotgun (WGS) entry which is preliminary data.</text>
</comment>
<gene>
    <name evidence="1" type="ORF">Q604_UNBC11440G0002</name>
</gene>
<reference evidence="1" key="1">
    <citation type="submission" date="2013-12" db="EMBL/GenBank/DDBJ databases">
        <title>A Varibaculum cambriense genome reconstructed from a premature infant gut community with otherwise low bacterial novelty that shifts toward anaerobic metabolism during the third week of life.</title>
        <authorList>
            <person name="Brown C.T."/>
            <person name="Sharon I."/>
            <person name="Thomas B.C."/>
            <person name="Castelle C.J."/>
            <person name="Morowitz M.J."/>
            <person name="Banfield J.F."/>
        </authorList>
    </citation>
    <scope>NUCLEOTIDE SEQUENCE</scope>
</reference>
<evidence type="ECO:0000313" key="1">
    <source>
        <dbReference type="EMBL" id="ETJ34132.1"/>
    </source>
</evidence>
<dbReference type="AlphaFoldDB" id="W1XV82"/>
<proteinExistence type="predicted"/>
<accession>W1XV82</accession>